<evidence type="ECO:0000313" key="6">
    <source>
        <dbReference type="EMBL" id="CDQ10635.1"/>
    </source>
</evidence>
<dbReference type="SUPFAM" id="SSF52540">
    <property type="entry name" value="P-loop containing nucleoside triphosphate hydrolases"/>
    <property type="match status" value="1"/>
</dbReference>
<dbReference type="PROSITE" id="PS51193">
    <property type="entry name" value="HELICASE_ATP_BIND_2"/>
    <property type="match status" value="1"/>
</dbReference>
<dbReference type="RefSeq" id="WP_035193189.1">
    <property type="nucleotide sequence ID" value="NZ_CCCS020000035.1"/>
</dbReference>
<reference evidence="6" key="2">
    <citation type="submission" date="2014-07" db="EMBL/GenBank/DDBJ databases">
        <title>Initial genome analysis of the psychrotolerant acidophile Acidithiobacillus ferrivorans CF27: insights into iron and sulfur oxidation pathways and into biofilm formation.</title>
        <authorList>
            <person name="Talla E."/>
            <person name="Hedrich S."/>
            <person name="Mangenot S."/>
            <person name="Ji B."/>
            <person name="Johnson D.B."/>
            <person name="Barbe V."/>
            <person name="Bonnefoy V."/>
        </authorList>
    </citation>
    <scope>NUCLEOTIDE SEQUENCE [LARGE SCALE GENOMIC DNA]</scope>
    <source>
        <strain evidence="6">CF27</strain>
    </source>
</reference>
<evidence type="ECO:0000313" key="7">
    <source>
        <dbReference type="EMBL" id="SMH64664.1"/>
    </source>
</evidence>
<evidence type="ECO:0000256" key="4">
    <source>
        <dbReference type="SAM" id="MobiDB-lite"/>
    </source>
</evidence>
<keyword evidence="3" id="KW-0067">ATP-binding</keyword>
<dbReference type="GO" id="GO:0006139">
    <property type="term" value="P:nucleobase-containing compound metabolic process"/>
    <property type="evidence" value="ECO:0007669"/>
    <property type="project" value="InterPro"/>
</dbReference>
<evidence type="ECO:0000313" key="8">
    <source>
        <dbReference type="Proteomes" id="UP000193925"/>
    </source>
</evidence>
<sequence>MSRETVAQAFDRMLPEMGFKVGRDAQYQYAMMVQNKLDMKPAAESGDEADTLGVRPTFGAIEAGTGTGKTLGYLIPVLLHIAETGGCARITTHTLALQDQIYGREAIYSDRQPDFSRGDRSDMAVALEVVERVTGKRLRSGFRKGRQAYVSPMAVFEILDAEKDAGVRRTGEDAALAVELRQWVQGVHALQVRQDALYSSGANADQADHAHLVRDMENDPMQGLIASFMDAHDGRLPLGISAAEIGMVHGVNDNPFHRRHAGASVDRDVLVVSHTLSLFDLQAGGNALLPPAKVIVHDEADTMAGVAEMYARKKIRPDLLRNILRRAFPSGGADDSERLPPVAHLDSLLTELLHWFSREYDQRNPVDADGMPLLERPVSEVMLDDKTIITTSALGYIRMLQEAVTAVMALKVPEDATLERLRFQAVVKRVHRELLLAESAFPANTEFGARQLWLSLDEHGLPKKGKENGHLALGLTWTPIKKFPAFEVVDLYASRLFSKEWVFRSRELETVLLTSATLRTPAAANGKTNEWDYMTRLLGMPEASGRHVAVKKFGGIRRIHLMKPGTVPFLDKGRDGEPRYNPDWVSGVQAMLVDMLKTGERGLVLASSFRDVKVIMEGFVDRRIWWQTDSKDMHWRDGVEALRRGDGQIMVTPSVWAGANIRDAQGGQLIRHLGFLRAPIAPVDAVREKALANYFRWKGLDGDADPDAMARHVVRNLANRAGKHKMTQGLGRGIRSADDVIEVWLMDPRLGEPQWQATFPERFRGLFANPEVLRLVGTPLEQSSDAEVEPVTEPASKASILSLLKRPVSPKSSGKPKRQSPRPEGRSL</sequence>
<evidence type="ECO:0000256" key="2">
    <source>
        <dbReference type="ARBA" id="ARBA00022801"/>
    </source>
</evidence>
<dbReference type="Proteomes" id="UP000193925">
    <property type="component" value="Chromosome AFERRI"/>
</dbReference>
<dbReference type="EMBL" id="LT841305">
    <property type="protein sequence ID" value="SMH64664.1"/>
    <property type="molecule type" value="Genomic_DNA"/>
</dbReference>
<dbReference type="GO" id="GO:0005524">
    <property type="term" value="F:ATP binding"/>
    <property type="evidence" value="ECO:0007669"/>
    <property type="project" value="UniProtKB-KW"/>
</dbReference>
<keyword evidence="1" id="KW-0547">Nucleotide-binding</keyword>
<dbReference type="Pfam" id="PF13307">
    <property type="entry name" value="Helicase_C_2"/>
    <property type="match status" value="1"/>
</dbReference>
<feature type="domain" description="Helicase ATP-binding" evidence="5">
    <location>
        <begin position="12"/>
        <end position="364"/>
    </location>
</feature>
<reference evidence="6" key="1">
    <citation type="submission" date="2014-03" db="EMBL/GenBank/DDBJ databases">
        <authorList>
            <person name="Genoscope - CEA"/>
        </authorList>
    </citation>
    <scope>NUCLEOTIDE SEQUENCE [LARGE SCALE GENOMIC DNA]</scope>
    <source>
        <strain evidence="6">CF27</strain>
    </source>
</reference>
<evidence type="ECO:0000259" key="5">
    <source>
        <dbReference type="PROSITE" id="PS51193"/>
    </source>
</evidence>
<keyword evidence="8" id="KW-1185">Reference proteome</keyword>
<dbReference type="InterPro" id="IPR006555">
    <property type="entry name" value="ATP-dep_Helicase_C"/>
</dbReference>
<evidence type="ECO:0000256" key="3">
    <source>
        <dbReference type="ARBA" id="ARBA00022840"/>
    </source>
</evidence>
<keyword evidence="2" id="KW-0378">Hydrolase</keyword>
<dbReference type="GO" id="GO:0003676">
    <property type="term" value="F:nucleic acid binding"/>
    <property type="evidence" value="ECO:0007669"/>
    <property type="project" value="InterPro"/>
</dbReference>
<dbReference type="EMBL" id="CCCS020000035">
    <property type="protein sequence ID" value="CDQ10635.1"/>
    <property type="molecule type" value="Genomic_DNA"/>
</dbReference>
<reference evidence="7 8" key="3">
    <citation type="submission" date="2017-03" db="EMBL/GenBank/DDBJ databases">
        <authorList>
            <person name="Regsiter A."/>
            <person name="William W."/>
        </authorList>
    </citation>
    <scope>NUCLEOTIDE SEQUENCE [LARGE SCALE GENOMIC DNA]</scope>
    <source>
        <strain evidence="7">PRJEB5721</strain>
    </source>
</reference>
<gene>
    <name evidence="7" type="ORF">AFERRI_10698</name>
    <name evidence="6" type="ORF">AFERRI_400416</name>
</gene>
<accession>A0A060UQC0</accession>
<dbReference type="InterPro" id="IPR027417">
    <property type="entry name" value="P-loop_NTPase"/>
</dbReference>
<dbReference type="InterPro" id="IPR014013">
    <property type="entry name" value="Helic_SF1/SF2_ATP-bd_DinG/Rad3"/>
</dbReference>
<dbReference type="GO" id="GO:0016818">
    <property type="term" value="F:hydrolase activity, acting on acid anhydrides, in phosphorus-containing anhydrides"/>
    <property type="evidence" value="ECO:0007669"/>
    <property type="project" value="InterPro"/>
</dbReference>
<name>A0A060UQC0_9PROT</name>
<dbReference type="Gene3D" id="3.40.50.300">
    <property type="entry name" value="P-loop containing nucleotide triphosphate hydrolases"/>
    <property type="match status" value="2"/>
</dbReference>
<dbReference type="AlphaFoldDB" id="A0A060UQC0"/>
<dbReference type="GO" id="GO:0004386">
    <property type="term" value="F:helicase activity"/>
    <property type="evidence" value="ECO:0007669"/>
    <property type="project" value="InterPro"/>
</dbReference>
<organism evidence="6">
    <name type="scientific">Acidithiobacillus ferrivorans</name>
    <dbReference type="NCBI Taxonomy" id="160808"/>
    <lineage>
        <taxon>Bacteria</taxon>
        <taxon>Pseudomonadati</taxon>
        <taxon>Pseudomonadota</taxon>
        <taxon>Acidithiobacillia</taxon>
        <taxon>Acidithiobacillales</taxon>
        <taxon>Acidithiobacillaceae</taxon>
        <taxon>Acidithiobacillus</taxon>
    </lineage>
</organism>
<proteinExistence type="predicted"/>
<evidence type="ECO:0000256" key="1">
    <source>
        <dbReference type="ARBA" id="ARBA00022741"/>
    </source>
</evidence>
<protein>
    <recommendedName>
        <fullName evidence="5">Helicase ATP-binding domain-containing protein</fullName>
    </recommendedName>
</protein>
<feature type="region of interest" description="Disordered" evidence="4">
    <location>
        <begin position="782"/>
        <end position="828"/>
    </location>
</feature>